<feature type="region of interest" description="Disordered" evidence="1">
    <location>
        <begin position="245"/>
        <end position="275"/>
    </location>
</feature>
<dbReference type="AlphaFoldDB" id="A0A6U4LP94"/>
<sequence>MVCPHDIERGVEGEGATLLPASGGGERRRHPSVLGWVIRGCAAAAILAVAVVSMGSGSATRPSILAAGSISASLAEDDPRHDAWYVQYMNRPRGESYLNYAFRNNWLPVGWRVEMASDGSPVYVNGVNGTMQQTPPVTPPSWLTAPYGDEFGRMGPVWTYKKHAWDKFSMAVDHQPSPTDWGVGLAPTGSSPSTRAAYWAFTHPVASYNAKKEWYSRGGVNMAARQMPRMKGDWMPLVDEFESLEKHDRAEKELNDAEEDYADQPPPEMPKVEDA</sequence>
<evidence type="ECO:0000313" key="3">
    <source>
        <dbReference type="EMBL" id="CAD8739132.1"/>
    </source>
</evidence>
<dbReference type="EMBL" id="HBFK01009331">
    <property type="protein sequence ID" value="CAD8739132.1"/>
    <property type="molecule type" value="Transcribed_RNA"/>
</dbReference>
<feature type="compositionally biased region" description="Basic and acidic residues" evidence="1">
    <location>
        <begin position="245"/>
        <end position="255"/>
    </location>
</feature>
<keyword evidence="2" id="KW-0472">Membrane</keyword>
<evidence type="ECO:0000256" key="2">
    <source>
        <dbReference type="SAM" id="Phobius"/>
    </source>
</evidence>
<keyword evidence="2" id="KW-1133">Transmembrane helix</keyword>
<feature type="transmembrane region" description="Helical" evidence="2">
    <location>
        <begin position="36"/>
        <end position="55"/>
    </location>
</feature>
<keyword evidence="2" id="KW-0812">Transmembrane</keyword>
<proteinExistence type="predicted"/>
<name>A0A6U4LP94_HEMAN</name>
<evidence type="ECO:0000256" key="1">
    <source>
        <dbReference type="SAM" id="MobiDB-lite"/>
    </source>
</evidence>
<gene>
    <name evidence="3" type="ORF">HAND1043_LOCUS5624</name>
</gene>
<accession>A0A6U4LP94</accession>
<organism evidence="3">
    <name type="scientific">Hemiselmis andersenii</name>
    <name type="common">Cryptophyte alga</name>
    <dbReference type="NCBI Taxonomy" id="464988"/>
    <lineage>
        <taxon>Eukaryota</taxon>
        <taxon>Cryptophyceae</taxon>
        <taxon>Cryptomonadales</taxon>
        <taxon>Hemiselmidaceae</taxon>
        <taxon>Hemiselmis</taxon>
    </lineage>
</organism>
<protein>
    <submittedName>
        <fullName evidence="3">Uncharacterized protein</fullName>
    </submittedName>
</protein>
<reference evidence="3" key="1">
    <citation type="submission" date="2021-01" db="EMBL/GenBank/DDBJ databases">
        <authorList>
            <person name="Corre E."/>
            <person name="Pelletier E."/>
            <person name="Niang G."/>
            <person name="Scheremetjew M."/>
            <person name="Finn R."/>
            <person name="Kale V."/>
            <person name="Holt S."/>
            <person name="Cochrane G."/>
            <person name="Meng A."/>
            <person name="Brown T."/>
            <person name="Cohen L."/>
        </authorList>
    </citation>
    <scope>NUCLEOTIDE SEQUENCE</scope>
    <source>
        <strain evidence="3">CCMP441</strain>
    </source>
</reference>